<evidence type="ECO:0000313" key="5">
    <source>
        <dbReference type="Proteomes" id="UP001571476"/>
    </source>
</evidence>
<evidence type="ECO:0000256" key="3">
    <source>
        <dbReference type="ARBA" id="ARBA00023145"/>
    </source>
</evidence>
<dbReference type="PANTHER" id="PTHR34218:SF4">
    <property type="entry name" value="ACYL-HOMOSERINE LACTONE ACYLASE QUIP"/>
    <property type="match status" value="1"/>
</dbReference>
<dbReference type="Gene3D" id="1.10.439.10">
    <property type="entry name" value="Penicillin Amidohydrolase, domain 1"/>
    <property type="match status" value="1"/>
</dbReference>
<sequence>MKSAMFTVEGVSGPVEIVIDRAGVPHISAPNSCDVFFGQGFTVARDRLFQLDWWRRRGLGLTAQVLGSNYIERDRAARLFTYRGDMEEEWTAYGPGVRETASAFTAGINAWIELTERDPALLAPEFDLLGFRPARWAAGDVVRVRSHGLYGNVEQELARALTLRDFGPQAEDLRRVRAPEVEVDVPDGLDLDVLDERVLDVYRLATGPVSVVPKREDRGVDGSNNWVVAGERTATGRPLLANDPHRAMTLPSLRYMVHLTGPDFDVIGAGEPALPGVSIGHNGHIAFGLTNWPTDQEDLYVYELHPQDTRLYRYRGEWELMQNHREMVPVANSDPVEVELLFTRHGPVIRVDEARRVAFAIRAVWLMPGMAPYLGSLRYLSAKDVDVHREALDHWGTPGSNHVYAGLDGRIGWTARSVVPVRPNWTGLLPVPGDGRYEWAGFVAAADLPDVLGPQQGWVGSANEMNLPPDRPKHLAPVSYEWLAPFRMQRIAEILDQDAAVSVTSSARLQNDYLSLPARTVCRVLATVSFDDEEAERGRQLLTSWDHRMTADSAPAALFEHWFRWHLRPSLYTEALEACVPAGRVQQALRAVLPAEIVTGDAQIDLALLSRLESDPAKLRGVLRDTLRIAVRTLTERFRTADTTCWSWGELHTSRLDHPLASHGEAQASWRTVGPLPKDGSPETVGVAAYDPVNGVQTSGASFRMIVDVGDWDRSIAINTPGQSGDPRSAHYDDLYTHWISDRYVPLNYSPDAIERDAETRIELRPV</sequence>
<evidence type="ECO:0000256" key="2">
    <source>
        <dbReference type="ARBA" id="ARBA00022801"/>
    </source>
</evidence>
<comment type="similarity">
    <text evidence="1">Belongs to the peptidase S45 family.</text>
</comment>
<dbReference type="Gene3D" id="1.10.1400.10">
    <property type="match status" value="1"/>
</dbReference>
<dbReference type="InterPro" id="IPR014395">
    <property type="entry name" value="Pen/GL7ACA/AHL_acylase"/>
</dbReference>
<keyword evidence="3" id="KW-0865">Zymogen</keyword>
<dbReference type="EMBL" id="JBGOSP010000058">
    <property type="protein sequence ID" value="MFA3843384.1"/>
    <property type="molecule type" value="Genomic_DNA"/>
</dbReference>
<name>A0ABV4SY51_9ACTN</name>
<keyword evidence="2" id="KW-0378">Hydrolase</keyword>
<dbReference type="InterPro" id="IPR029055">
    <property type="entry name" value="Ntn_hydrolases_N"/>
</dbReference>
<dbReference type="Pfam" id="PF01804">
    <property type="entry name" value="Penicil_amidase"/>
    <property type="match status" value="1"/>
</dbReference>
<dbReference type="SUPFAM" id="SSF56235">
    <property type="entry name" value="N-terminal nucleophile aminohydrolases (Ntn hydrolases)"/>
    <property type="match status" value="1"/>
</dbReference>
<organism evidence="4 5">
    <name type="scientific">Streptomyces aureus</name>
    <dbReference type="NCBI Taxonomy" id="193461"/>
    <lineage>
        <taxon>Bacteria</taxon>
        <taxon>Bacillati</taxon>
        <taxon>Actinomycetota</taxon>
        <taxon>Actinomycetes</taxon>
        <taxon>Kitasatosporales</taxon>
        <taxon>Streptomycetaceae</taxon>
        <taxon>Streptomyces</taxon>
    </lineage>
</organism>
<gene>
    <name evidence="4" type="ORF">ACEG43_45975</name>
</gene>
<dbReference type="PANTHER" id="PTHR34218">
    <property type="entry name" value="PEPTIDASE S45 PENICILLIN AMIDASE"/>
    <property type="match status" value="1"/>
</dbReference>
<dbReference type="PIRSF" id="PIRSF001227">
    <property type="entry name" value="Pen_acylase"/>
    <property type="match status" value="1"/>
</dbReference>
<keyword evidence="5" id="KW-1185">Reference proteome</keyword>
<dbReference type="Gene3D" id="3.60.20.10">
    <property type="entry name" value="Glutamine Phosphoribosylpyrophosphate, subunit 1, domain 1"/>
    <property type="match status" value="1"/>
</dbReference>
<comment type="caution">
    <text evidence="4">The sequence shown here is derived from an EMBL/GenBank/DDBJ whole genome shotgun (WGS) entry which is preliminary data.</text>
</comment>
<dbReference type="InterPro" id="IPR002692">
    <property type="entry name" value="S45"/>
</dbReference>
<dbReference type="Gene3D" id="2.30.120.10">
    <property type="match status" value="1"/>
</dbReference>
<dbReference type="CDD" id="cd03747">
    <property type="entry name" value="Ntn_PGA_like"/>
    <property type="match status" value="1"/>
</dbReference>
<dbReference type="InterPro" id="IPR043147">
    <property type="entry name" value="Penicillin_amidase_A-knob"/>
</dbReference>
<accession>A0ABV4SY51</accession>
<dbReference type="InterPro" id="IPR023343">
    <property type="entry name" value="Penicillin_amidase_dom1"/>
</dbReference>
<evidence type="ECO:0000313" key="4">
    <source>
        <dbReference type="EMBL" id="MFA3843384.1"/>
    </source>
</evidence>
<proteinExistence type="inferred from homology"/>
<evidence type="ECO:0000256" key="1">
    <source>
        <dbReference type="ARBA" id="ARBA00006586"/>
    </source>
</evidence>
<dbReference type="InterPro" id="IPR043146">
    <property type="entry name" value="Penicillin_amidase_N_B-knob"/>
</dbReference>
<dbReference type="RefSeq" id="WP_372567206.1">
    <property type="nucleotide sequence ID" value="NZ_JBGOSP010000058.1"/>
</dbReference>
<protein>
    <submittedName>
        <fullName evidence="4">Penicillin acylase family protein</fullName>
    </submittedName>
</protein>
<reference evidence="4 5" key="1">
    <citation type="submission" date="2024-08" db="EMBL/GenBank/DDBJ databases">
        <title>Genome sequence of Streptomyces aureus CACIA-1.46HGO.</title>
        <authorList>
            <person name="Evangelista-Martinez Z."/>
        </authorList>
    </citation>
    <scope>NUCLEOTIDE SEQUENCE [LARGE SCALE GENOMIC DNA]</scope>
    <source>
        <strain evidence="4 5">CACIA-1.46HGO</strain>
    </source>
</reference>
<dbReference type="Proteomes" id="UP001571476">
    <property type="component" value="Unassembled WGS sequence"/>
</dbReference>